<accession>A0ACB6ZXF4</accession>
<evidence type="ECO:0000313" key="1">
    <source>
        <dbReference type="EMBL" id="KAF9654321.1"/>
    </source>
</evidence>
<reference evidence="1" key="2">
    <citation type="journal article" date="2020" name="Nat. Commun.">
        <title>Large-scale genome sequencing of mycorrhizal fungi provides insights into the early evolution of symbiotic traits.</title>
        <authorList>
            <person name="Miyauchi S."/>
            <person name="Kiss E."/>
            <person name="Kuo A."/>
            <person name="Drula E."/>
            <person name="Kohler A."/>
            <person name="Sanchez-Garcia M."/>
            <person name="Morin E."/>
            <person name="Andreopoulos B."/>
            <person name="Barry K.W."/>
            <person name="Bonito G."/>
            <person name="Buee M."/>
            <person name="Carver A."/>
            <person name="Chen C."/>
            <person name="Cichocki N."/>
            <person name="Clum A."/>
            <person name="Culley D."/>
            <person name="Crous P.W."/>
            <person name="Fauchery L."/>
            <person name="Girlanda M."/>
            <person name="Hayes R.D."/>
            <person name="Keri Z."/>
            <person name="LaButti K."/>
            <person name="Lipzen A."/>
            <person name="Lombard V."/>
            <person name="Magnuson J."/>
            <person name="Maillard F."/>
            <person name="Murat C."/>
            <person name="Nolan M."/>
            <person name="Ohm R.A."/>
            <person name="Pangilinan J."/>
            <person name="Pereira M.F."/>
            <person name="Perotto S."/>
            <person name="Peter M."/>
            <person name="Pfister S."/>
            <person name="Riley R."/>
            <person name="Sitrit Y."/>
            <person name="Stielow J.B."/>
            <person name="Szollosi G."/>
            <person name="Zifcakova L."/>
            <person name="Stursova M."/>
            <person name="Spatafora J.W."/>
            <person name="Tedersoo L."/>
            <person name="Vaario L.M."/>
            <person name="Yamada A."/>
            <person name="Yan M."/>
            <person name="Wang P."/>
            <person name="Xu J."/>
            <person name="Bruns T."/>
            <person name="Baldrian P."/>
            <person name="Vilgalys R."/>
            <person name="Dunand C."/>
            <person name="Henrissat B."/>
            <person name="Grigoriev I.V."/>
            <person name="Hibbett D."/>
            <person name="Nagy L.G."/>
            <person name="Martin F.M."/>
        </authorList>
    </citation>
    <scope>NUCLEOTIDE SEQUENCE</scope>
    <source>
        <strain evidence="1">P2</strain>
    </source>
</reference>
<organism evidence="1 2">
    <name type="scientific">Thelephora ganbajun</name>
    <name type="common">Ganba fungus</name>
    <dbReference type="NCBI Taxonomy" id="370292"/>
    <lineage>
        <taxon>Eukaryota</taxon>
        <taxon>Fungi</taxon>
        <taxon>Dikarya</taxon>
        <taxon>Basidiomycota</taxon>
        <taxon>Agaricomycotina</taxon>
        <taxon>Agaricomycetes</taxon>
        <taxon>Thelephorales</taxon>
        <taxon>Thelephoraceae</taxon>
        <taxon>Thelephora</taxon>
    </lineage>
</organism>
<reference evidence="1" key="1">
    <citation type="submission" date="2019-10" db="EMBL/GenBank/DDBJ databases">
        <authorList>
            <consortium name="DOE Joint Genome Institute"/>
            <person name="Kuo A."/>
            <person name="Miyauchi S."/>
            <person name="Kiss E."/>
            <person name="Drula E."/>
            <person name="Kohler A."/>
            <person name="Sanchez-Garcia M."/>
            <person name="Andreopoulos B."/>
            <person name="Barry K.W."/>
            <person name="Bonito G."/>
            <person name="Buee M."/>
            <person name="Carver A."/>
            <person name="Chen C."/>
            <person name="Cichocki N."/>
            <person name="Clum A."/>
            <person name="Culley D."/>
            <person name="Crous P.W."/>
            <person name="Fauchery L."/>
            <person name="Girlanda M."/>
            <person name="Hayes R."/>
            <person name="Keri Z."/>
            <person name="Labutti K."/>
            <person name="Lipzen A."/>
            <person name="Lombard V."/>
            <person name="Magnuson J."/>
            <person name="Maillard F."/>
            <person name="Morin E."/>
            <person name="Murat C."/>
            <person name="Nolan M."/>
            <person name="Ohm R."/>
            <person name="Pangilinan J."/>
            <person name="Pereira M."/>
            <person name="Perotto S."/>
            <person name="Peter M."/>
            <person name="Riley R."/>
            <person name="Sitrit Y."/>
            <person name="Stielow B."/>
            <person name="Szollosi G."/>
            <person name="Zifcakova L."/>
            <person name="Stursova M."/>
            <person name="Spatafora J.W."/>
            <person name="Tedersoo L."/>
            <person name="Vaario L.-M."/>
            <person name="Yamada A."/>
            <person name="Yan M."/>
            <person name="Wang P."/>
            <person name="Xu J."/>
            <person name="Bruns T."/>
            <person name="Baldrian P."/>
            <person name="Vilgalys R."/>
            <person name="Henrissat B."/>
            <person name="Grigoriev I.V."/>
            <person name="Hibbett D."/>
            <person name="Nagy L.G."/>
            <person name="Martin F.M."/>
        </authorList>
    </citation>
    <scope>NUCLEOTIDE SEQUENCE</scope>
    <source>
        <strain evidence="1">P2</strain>
    </source>
</reference>
<proteinExistence type="predicted"/>
<keyword evidence="2" id="KW-1185">Reference proteome</keyword>
<dbReference type="EMBL" id="MU117961">
    <property type="protein sequence ID" value="KAF9654321.1"/>
    <property type="molecule type" value="Genomic_DNA"/>
</dbReference>
<sequence>MLKVHLEQAAQQRAAGDVTLKETNHKLQSEADRRVKLEEELRIISEARINQKTAHDNVELALDQLQERFKAEQKVVRDLQATIDSLTARTEGDKQGRLQEKSALEKRSNQLQSRIQELEFECHQLKAVPRSKFTSGRTSTSTVTTDPQFVWLQQENERLRDLVTKHESNTEAFERRISQAQAEMTKVENEKVANERNLQAKVKELQDQVDDMGEELGYLRQQTGEGSASREQQLMDRIDEDAKPRRS</sequence>
<evidence type="ECO:0000313" key="2">
    <source>
        <dbReference type="Proteomes" id="UP000886501"/>
    </source>
</evidence>
<comment type="caution">
    <text evidence="1">The sequence shown here is derived from an EMBL/GenBank/DDBJ whole genome shotgun (WGS) entry which is preliminary data.</text>
</comment>
<protein>
    <submittedName>
        <fullName evidence="1">Uncharacterized protein</fullName>
    </submittedName>
</protein>
<name>A0ACB6ZXF4_THEGA</name>
<gene>
    <name evidence="1" type="ORF">BDM02DRAFT_3106654</name>
</gene>
<dbReference type="Proteomes" id="UP000886501">
    <property type="component" value="Unassembled WGS sequence"/>
</dbReference>